<dbReference type="AlphaFoldDB" id="A0A936NFF7"/>
<dbReference type="InterPro" id="IPR036291">
    <property type="entry name" value="NAD(P)-bd_dom_sf"/>
</dbReference>
<evidence type="ECO:0000256" key="1">
    <source>
        <dbReference type="ARBA" id="ARBA00022571"/>
    </source>
</evidence>
<comment type="function">
    <text evidence="5">Catalyzes the NADPH-dependent reduction of N-acetyl-5-glutamyl phosphate to yield N-acetyl-L-glutamate 5-semialdehyde.</text>
</comment>
<reference evidence="9 10" key="1">
    <citation type="submission" date="2020-10" db="EMBL/GenBank/DDBJ databases">
        <title>Connecting structure to function with the recovery of over 1000 high-quality activated sludge metagenome-assembled genomes encoding full-length rRNA genes using long-read sequencing.</title>
        <authorList>
            <person name="Singleton C.M."/>
            <person name="Petriglieri F."/>
            <person name="Kristensen J.M."/>
            <person name="Kirkegaard R.H."/>
            <person name="Michaelsen T.Y."/>
            <person name="Andersen M.H."/>
            <person name="Karst S.M."/>
            <person name="Dueholm M.S."/>
            <person name="Nielsen P.H."/>
            <person name="Albertsen M."/>
        </authorList>
    </citation>
    <scope>NUCLEOTIDE SEQUENCE [LARGE SCALE GENOMIC DNA]</scope>
    <source>
        <strain evidence="9">Lyne_18-Q3-R50-59_MAXAC.006</strain>
    </source>
</reference>
<dbReference type="CDD" id="cd17895">
    <property type="entry name" value="AGPR_1_N"/>
    <property type="match status" value="1"/>
</dbReference>
<evidence type="ECO:0000256" key="3">
    <source>
        <dbReference type="ARBA" id="ARBA00022857"/>
    </source>
</evidence>
<feature type="active site" evidence="5 6">
    <location>
        <position position="181"/>
    </location>
</feature>
<name>A0A936NFF7_9ACTN</name>
<proteinExistence type="inferred from homology"/>
<keyword evidence="4 5" id="KW-0560">Oxidoreductase</keyword>
<gene>
    <name evidence="5" type="primary">argC</name>
    <name evidence="9" type="ORF">IPN02_19700</name>
</gene>
<dbReference type="PANTHER" id="PTHR32338">
    <property type="entry name" value="N-ACETYL-GAMMA-GLUTAMYL-PHOSPHATE REDUCTASE, CHLOROPLASTIC-RELATED-RELATED"/>
    <property type="match status" value="1"/>
</dbReference>
<comment type="subcellular location">
    <subcellularLocation>
        <location evidence="5">Cytoplasm</location>
    </subcellularLocation>
</comment>
<keyword evidence="3 5" id="KW-0521">NADP</keyword>
<dbReference type="InterPro" id="IPR000534">
    <property type="entry name" value="Semialdehyde_DH_NAD-bd"/>
</dbReference>
<dbReference type="PROSITE" id="PS01224">
    <property type="entry name" value="ARGC"/>
    <property type="match status" value="1"/>
</dbReference>
<comment type="pathway">
    <text evidence="5">Amino-acid biosynthesis; L-arginine biosynthesis; N(2)-acetyl-L-ornithine from L-glutamate: step 3/4.</text>
</comment>
<feature type="compositionally biased region" description="Pro residues" evidence="7">
    <location>
        <begin position="11"/>
        <end position="20"/>
    </location>
</feature>
<evidence type="ECO:0000256" key="7">
    <source>
        <dbReference type="SAM" id="MobiDB-lite"/>
    </source>
</evidence>
<comment type="similarity">
    <text evidence="5">Belongs to the NAGSA dehydrogenase family. Type 1 subfamily.</text>
</comment>
<evidence type="ECO:0000313" key="9">
    <source>
        <dbReference type="EMBL" id="MBK9299005.1"/>
    </source>
</evidence>
<dbReference type="EMBL" id="JADJZA010000011">
    <property type="protein sequence ID" value="MBK9299005.1"/>
    <property type="molecule type" value="Genomic_DNA"/>
</dbReference>
<dbReference type="GO" id="GO:0006526">
    <property type="term" value="P:L-arginine biosynthetic process"/>
    <property type="evidence" value="ECO:0007669"/>
    <property type="project" value="UniProtKB-UniRule"/>
</dbReference>
<dbReference type="InterPro" id="IPR000706">
    <property type="entry name" value="AGPR_type-1"/>
</dbReference>
<dbReference type="CDD" id="cd23934">
    <property type="entry name" value="AGPR_1_C"/>
    <property type="match status" value="1"/>
</dbReference>
<dbReference type="Pfam" id="PF22698">
    <property type="entry name" value="Semialdhyde_dhC_1"/>
    <property type="match status" value="1"/>
</dbReference>
<feature type="domain" description="Semialdehyde dehydrogenase NAD-binding" evidence="8">
    <location>
        <begin position="34"/>
        <end position="173"/>
    </location>
</feature>
<dbReference type="NCBIfam" id="TIGR01850">
    <property type="entry name" value="argC"/>
    <property type="match status" value="1"/>
</dbReference>
<dbReference type="SUPFAM" id="SSF55347">
    <property type="entry name" value="Glyceraldehyde-3-phosphate dehydrogenase-like, C-terminal domain"/>
    <property type="match status" value="1"/>
</dbReference>
<dbReference type="InterPro" id="IPR023013">
    <property type="entry name" value="AGPR_AS"/>
</dbReference>
<comment type="catalytic activity">
    <reaction evidence="5">
        <text>N-acetyl-L-glutamate 5-semialdehyde + phosphate + NADP(+) = N-acetyl-L-glutamyl 5-phosphate + NADPH + H(+)</text>
        <dbReference type="Rhea" id="RHEA:21588"/>
        <dbReference type="ChEBI" id="CHEBI:15378"/>
        <dbReference type="ChEBI" id="CHEBI:29123"/>
        <dbReference type="ChEBI" id="CHEBI:43474"/>
        <dbReference type="ChEBI" id="CHEBI:57783"/>
        <dbReference type="ChEBI" id="CHEBI:57936"/>
        <dbReference type="ChEBI" id="CHEBI:58349"/>
        <dbReference type="EC" id="1.2.1.38"/>
    </reaction>
</comment>
<dbReference type="Gene3D" id="3.30.360.10">
    <property type="entry name" value="Dihydrodipicolinate Reductase, domain 2"/>
    <property type="match status" value="1"/>
</dbReference>
<dbReference type="Proteomes" id="UP000727993">
    <property type="component" value="Unassembled WGS sequence"/>
</dbReference>
<dbReference type="PANTHER" id="PTHR32338:SF10">
    <property type="entry name" value="N-ACETYL-GAMMA-GLUTAMYL-PHOSPHATE REDUCTASE, CHLOROPLASTIC-RELATED"/>
    <property type="match status" value="1"/>
</dbReference>
<organism evidence="9 10">
    <name type="scientific">Candidatus Neomicrothrix subdominans</name>
    <dbReference type="NCBI Taxonomy" id="2954438"/>
    <lineage>
        <taxon>Bacteria</taxon>
        <taxon>Bacillati</taxon>
        <taxon>Actinomycetota</taxon>
        <taxon>Acidimicrobiia</taxon>
        <taxon>Acidimicrobiales</taxon>
        <taxon>Microthrixaceae</taxon>
        <taxon>Candidatus Neomicrothrix</taxon>
    </lineage>
</organism>
<dbReference type="SMART" id="SM00859">
    <property type="entry name" value="Semialdhyde_dh"/>
    <property type="match status" value="1"/>
</dbReference>
<dbReference type="SUPFAM" id="SSF51735">
    <property type="entry name" value="NAD(P)-binding Rossmann-fold domains"/>
    <property type="match status" value="1"/>
</dbReference>
<dbReference type="Gene3D" id="3.40.50.720">
    <property type="entry name" value="NAD(P)-binding Rossmann-like Domain"/>
    <property type="match status" value="1"/>
</dbReference>
<dbReference type="GO" id="GO:0005737">
    <property type="term" value="C:cytoplasm"/>
    <property type="evidence" value="ECO:0007669"/>
    <property type="project" value="UniProtKB-SubCell"/>
</dbReference>
<dbReference type="GO" id="GO:0070401">
    <property type="term" value="F:NADP+ binding"/>
    <property type="evidence" value="ECO:0007669"/>
    <property type="project" value="InterPro"/>
</dbReference>
<evidence type="ECO:0000256" key="5">
    <source>
        <dbReference type="HAMAP-Rule" id="MF_00150"/>
    </source>
</evidence>
<feature type="region of interest" description="Disordered" evidence="7">
    <location>
        <begin position="1"/>
        <end position="28"/>
    </location>
</feature>
<evidence type="ECO:0000313" key="10">
    <source>
        <dbReference type="Proteomes" id="UP000727993"/>
    </source>
</evidence>
<evidence type="ECO:0000259" key="8">
    <source>
        <dbReference type="SMART" id="SM00859"/>
    </source>
</evidence>
<dbReference type="EC" id="1.2.1.38" evidence="5"/>
<evidence type="ECO:0000256" key="6">
    <source>
        <dbReference type="PROSITE-ProRule" id="PRU10010"/>
    </source>
</evidence>
<accession>A0A936NFF7</accession>
<evidence type="ECO:0000256" key="2">
    <source>
        <dbReference type="ARBA" id="ARBA00022605"/>
    </source>
</evidence>
<dbReference type="InterPro" id="IPR058924">
    <property type="entry name" value="AGPR_dimerisation_dom"/>
</dbReference>
<protein>
    <recommendedName>
        <fullName evidence="5">N-acetyl-gamma-glutamyl-phosphate reductase</fullName>
        <shortName evidence="5">AGPR</shortName>
        <ecNumber evidence="5">1.2.1.38</ecNumber>
    </recommendedName>
    <alternativeName>
        <fullName evidence="5">N-acetyl-glutamate semialdehyde dehydrogenase</fullName>
        <shortName evidence="5">NAGSA dehydrogenase</shortName>
    </alternativeName>
</protein>
<keyword evidence="2 5" id="KW-0028">Amino-acid biosynthesis</keyword>
<evidence type="ECO:0000256" key="4">
    <source>
        <dbReference type="ARBA" id="ARBA00023002"/>
    </source>
</evidence>
<feature type="compositionally biased region" description="Low complexity" evidence="7">
    <location>
        <begin position="1"/>
        <end position="10"/>
    </location>
</feature>
<dbReference type="GO" id="GO:0051287">
    <property type="term" value="F:NAD binding"/>
    <property type="evidence" value="ECO:0007669"/>
    <property type="project" value="InterPro"/>
</dbReference>
<dbReference type="InterPro" id="IPR050085">
    <property type="entry name" value="AGPR"/>
</dbReference>
<sequence length="369" mass="37714">METAAPSSPTSTPPASPGPAPSSGAASPPAAPLRVGIVGASGYTGAELMRLLAGHPHLEVAFATGASQAGSGVAELYPSLAAAYGDLAFVPYEPDLVDDVDLVFCGLPHGASMGLMGELLPRAGKVVDLGADFRLPDAATYQRWYGEEHTAPELLDAAVFGLTELCRDDVAGAALVANPGCYPTGPSLALVPFMRAGLIETSGIIVDAASGVSGAGRPPKPNTTFCTVDENFTAYGLLDHRHTAEIELMTEAQVLFTPHLAPMNRGILATSYARPSGEMTTDDALGVLADAYGSEPFVVVSEASPSTKATLGANTVHLTARVDPRTGWLLTISAIDNLVKGASGQAIQNANVMLGLPETAGLPVAGLMP</sequence>
<comment type="caution">
    <text evidence="9">The sequence shown here is derived from an EMBL/GenBank/DDBJ whole genome shotgun (WGS) entry which is preliminary data.</text>
</comment>
<dbReference type="GO" id="GO:0003942">
    <property type="term" value="F:N-acetyl-gamma-glutamyl-phosphate reductase activity"/>
    <property type="evidence" value="ECO:0007669"/>
    <property type="project" value="UniProtKB-UniRule"/>
</dbReference>
<dbReference type="HAMAP" id="MF_00150">
    <property type="entry name" value="ArgC_type1"/>
    <property type="match status" value="1"/>
</dbReference>
<keyword evidence="5" id="KW-0963">Cytoplasm</keyword>
<keyword evidence="1 5" id="KW-0055">Arginine biosynthesis</keyword>
<dbReference type="Pfam" id="PF01118">
    <property type="entry name" value="Semialdhyde_dh"/>
    <property type="match status" value="1"/>
</dbReference>